<reference evidence="3" key="1">
    <citation type="journal article" date="2014" name="Int. J. Syst. Evol. Microbiol.">
        <title>Complete genome sequence of Corynebacterium casei LMG S-19264T (=DSM 44701T), isolated from a smear-ripened cheese.</title>
        <authorList>
            <consortium name="US DOE Joint Genome Institute (JGI-PGF)"/>
            <person name="Walter F."/>
            <person name="Albersmeier A."/>
            <person name="Kalinowski J."/>
            <person name="Ruckert C."/>
        </authorList>
    </citation>
    <scope>NUCLEOTIDE SEQUENCE</scope>
    <source>
        <strain evidence="3">KCTC 32437</strain>
    </source>
</reference>
<comment type="similarity">
    <text evidence="1">Belongs to the AHA1 family.</text>
</comment>
<organism evidence="3 4">
    <name type="scientific">Devosia pacifica</name>
    <dbReference type="NCBI Taxonomy" id="1335967"/>
    <lineage>
        <taxon>Bacteria</taxon>
        <taxon>Pseudomonadati</taxon>
        <taxon>Pseudomonadota</taxon>
        <taxon>Alphaproteobacteria</taxon>
        <taxon>Hyphomicrobiales</taxon>
        <taxon>Devosiaceae</taxon>
        <taxon>Devosia</taxon>
    </lineage>
</organism>
<dbReference type="EMBL" id="BMZE01000002">
    <property type="protein sequence ID" value="GHA24403.1"/>
    <property type="molecule type" value="Genomic_DNA"/>
</dbReference>
<dbReference type="SUPFAM" id="SSF55961">
    <property type="entry name" value="Bet v1-like"/>
    <property type="match status" value="1"/>
</dbReference>
<evidence type="ECO:0000313" key="4">
    <source>
        <dbReference type="Proteomes" id="UP000646579"/>
    </source>
</evidence>
<dbReference type="CDD" id="cd07814">
    <property type="entry name" value="SRPBCC_CalC_Aha1-like"/>
    <property type="match status" value="1"/>
</dbReference>
<feature type="domain" description="Activator of Hsp90 ATPase homologue 1/2-like C-terminal" evidence="2">
    <location>
        <begin position="17"/>
        <end position="152"/>
    </location>
</feature>
<dbReference type="InterPro" id="IPR023393">
    <property type="entry name" value="START-like_dom_sf"/>
</dbReference>
<dbReference type="InterPro" id="IPR013538">
    <property type="entry name" value="ASHA1/2-like_C"/>
</dbReference>
<accession>A0A918VUK2</accession>
<dbReference type="Pfam" id="PF08327">
    <property type="entry name" value="AHSA1"/>
    <property type="match status" value="1"/>
</dbReference>
<dbReference type="Gene3D" id="3.30.530.20">
    <property type="match status" value="1"/>
</dbReference>
<sequence>MSNEATLEAKVTHHFSADPDTIFMALTQEETVRRWHHAWLGAMGLPDEVVRCDVDAREGGSFEMIGRRDEDEIRHAGRFEVLDRPKRLRFNWSVGSASTEGGSTVTIILETAPDEDGTNATLYQELPNASEEAAAQAEQGWLAMLGAIDGTLRKMPQPDSDA</sequence>
<evidence type="ECO:0000259" key="2">
    <source>
        <dbReference type="Pfam" id="PF08327"/>
    </source>
</evidence>
<gene>
    <name evidence="3" type="ORF">GCM10007989_20090</name>
</gene>
<name>A0A918VUK2_9HYPH</name>
<keyword evidence="4" id="KW-1185">Reference proteome</keyword>
<reference evidence="3" key="2">
    <citation type="submission" date="2020-09" db="EMBL/GenBank/DDBJ databases">
        <authorList>
            <person name="Sun Q."/>
            <person name="Kim S."/>
        </authorList>
    </citation>
    <scope>NUCLEOTIDE SEQUENCE</scope>
    <source>
        <strain evidence="3">KCTC 32437</strain>
    </source>
</reference>
<dbReference type="AlphaFoldDB" id="A0A918VUK2"/>
<dbReference type="Proteomes" id="UP000646579">
    <property type="component" value="Unassembled WGS sequence"/>
</dbReference>
<comment type="caution">
    <text evidence="3">The sequence shown here is derived from an EMBL/GenBank/DDBJ whole genome shotgun (WGS) entry which is preliminary data.</text>
</comment>
<proteinExistence type="inferred from homology"/>
<protein>
    <recommendedName>
        <fullName evidence="2">Activator of Hsp90 ATPase homologue 1/2-like C-terminal domain-containing protein</fullName>
    </recommendedName>
</protein>
<dbReference type="RefSeq" id="WP_189425549.1">
    <property type="nucleotide sequence ID" value="NZ_BMZE01000002.1"/>
</dbReference>
<evidence type="ECO:0000313" key="3">
    <source>
        <dbReference type="EMBL" id="GHA24403.1"/>
    </source>
</evidence>
<evidence type="ECO:0000256" key="1">
    <source>
        <dbReference type="ARBA" id="ARBA00006817"/>
    </source>
</evidence>